<dbReference type="AlphaFoldDB" id="A0A382YGT5"/>
<protein>
    <submittedName>
        <fullName evidence="1">Uncharacterized protein</fullName>
    </submittedName>
</protein>
<gene>
    <name evidence="1" type="ORF">METZ01_LOCUS434909</name>
</gene>
<name>A0A382YGT5_9ZZZZ</name>
<sequence>MILYNVSIPQMYFIVYLTTIPENHYHMTVSFFTDAIDLLLIE</sequence>
<reference evidence="1" key="1">
    <citation type="submission" date="2018-05" db="EMBL/GenBank/DDBJ databases">
        <authorList>
            <person name="Lanie J.A."/>
            <person name="Ng W.-L."/>
            <person name="Kazmierczak K.M."/>
            <person name="Andrzejewski T.M."/>
            <person name="Davidsen T.M."/>
            <person name="Wayne K.J."/>
            <person name="Tettelin H."/>
            <person name="Glass J.I."/>
            <person name="Rusch D."/>
            <person name="Podicherti R."/>
            <person name="Tsui H.-C.T."/>
            <person name="Winkler M.E."/>
        </authorList>
    </citation>
    <scope>NUCLEOTIDE SEQUENCE</scope>
</reference>
<evidence type="ECO:0000313" key="1">
    <source>
        <dbReference type="EMBL" id="SVD82055.1"/>
    </source>
</evidence>
<dbReference type="EMBL" id="UINC01175432">
    <property type="protein sequence ID" value="SVD82055.1"/>
    <property type="molecule type" value="Genomic_DNA"/>
</dbReference>
<organism evidence="1">
    <name type="scientific">marine metagenome</name>
    <dbReference type="NCBI Taxonomy" id="408172"/>
    <lineage>
        <taxon>unclassified sequences</taxon>
        <taxon>metagenomes</taxon>
        <taxon>ecological metagenomes</taxon>
    </lineage>
</organism>
<proteinExistence type="predicted"/>
<accession>A0A382YGT5</accession>